<dbReference type="Proteomes" id="UP000274756">
    <property type="component" value="Unassembled WGS sequence"/>
</dbReference>
<keyword evidence="3" id="KW-1185">Reference proteome</keyword>
<dbReference type="WBParaSite" id="DME_0000671501-mRNA-1">
    <property type="protein sequence ID" value="DME_0000671501-mRNA-1"/>
    <property type="gene ID" value="DME_0000671501"/>
</dbReference>
<proteinExistence type="predicted"/>
<dbReference type="Proteomes" id="UP000038040">
    <property type="component" value="Unplaced"/>
</dbReference>
<dbReference type="OrthoDB" id="5876342at2759"/>
<accession>A0A0N4UGT0</accession>
<evidence type="ECO:0000313" key="1">
    <source>
        <dbReference type="EMBL" id="VDN59768.1"/>
    </source>
</evidence>
<protein>
    <submittedName>
        <fullName evidence="4">DNA-directed DNA polymerase</fullName>
    </submittedName>
</protein>
<dbReference type="InterPro" id="IPR005312">
    <property type="entry name" value="DUF1759"/>
</dbReference>
<sequence length="134" mass="15331">MVDQLKIPNVQKLLGQFKGKAKMVVSHNAVTDENYLTALNTLKNQYGQRENRYHLLLSRLNVTTVNAIAKNEDIEQFWCLERVGIEAPSDMTSDNHALKRFSESVEALEDGRYEVELPWKTNQPKLPNNLGEAF</sequence>
<evidence type="ECO:0000313" key="2">
    <source>
        <dbReference type="Proteomes" id="UP000038040"/>
    </source>
</evidence>
<evidence type="ECO:0000313" key="4">
    <source>
        <dbReference type="WBParaSite" id="DME_0000671501-mRNA-1"/>
    </source>
</evidence>
<organism evidence="2 4">
    <name type="scientific">Dracunculus medinensis</name>
    <name type="common">Guinea worm</name>
    <dbReference type="NCBI Taxonomy" id="318479"/>
    <lineage>
        <taxon>Eukaryota</taxon>
        <taxon>Metazoa</taxon>
        <taxon>Ecdysozoa</taxon>
        <taxon>Nematoda</taxon>
        <taxon>Chromadorea</taxon>
        <taxon>Rhabditida</taxon>
        <taxon>Spirurina</taxon>
        <taxon>Dracunculoidea</taxon>
        <taxon>Dracunculidae</taxon>
        <taxon>Dracunculus</taxon>
    </lineage>
</organism>
<dbReference type="AlphaFoldDB" id="A0A0N4UGT0"/>
<gene>
    <name evidence="1" type="ORF">DME_LOCUS9741</name>
</gene>
<dbReference type="Pfam" id="PF03564">
    <property type="entry name" value="DUF1759"/>
    <property type="match status" value="1"/>
</dbReference>
<reference evidence="1 3" key="2">
    <citation type="submission" date="2018-11" db="EMBL/GenBank/DDBJ databases">
        <authorList>
            <consortium name="Pathogen Informatics"/>
        </authorList>
    </citation>
    <scope>NUCLEOTIDE SEQUENCE [LARGE SCALE GENOMIC DNA]</scope>
</reference>
<dbReference type="EMBL" id="UYYG01001189">
    <property type="protein sequence ID" value="VDN59768.1"/>
    <property type="molecule type" value="Genomic_DNA"/>
</dbReference>
<name>A0A0N4UGT0_DRAME</name>
<reference evidence="4" key="1">
    <citation type="submission" date="2017-02" db="UniProtKB">
        <authorList>
            <consortium name="WormBaseParasite"/>
        </authorList>
    </citation>
    <scope>IDENTIFICATION</scope>
</reference>
<evidence type="ECO:0000313" key="3">
    <source>
        <dbReference type="Proteomes" id="UP000274756"/>
    </source>
</evidence>